<keyword evidence="1" id="KW-0489">Methyltransferase</keyword>
<protein>
    <submittedName>
        <fullName evidence="1">SAM-dependent methyltransferase</fullName>
        <ecNumber evidence="1">2.1.1.-</ecNumber>
    </submittedName>
</protein>
<keyword evidence="1" id="KW-0808">Transferase</keyword>
<dbReference type="InterPro" id="IPR029063">
    <property type="entry name" value="SAM-dependent_MTases_sf"/>
</dbReference>
<dbReference type="PIRSF" id="PIRSF017393">
    <property type="entry name" value="MTase_SAV2177"/>
    <property type="match status" value="1"/>
</dbReference>
<evidence type="ECO:0000313" key="1">
    <source>
        <dbReference type="EMBL" id="MFC1405691.1"/>
    </source>
</evidence>
<dbReference type="SUPFAM" id="SSF53335">
    <property type="entry name" value="S-adenosyl-L-methionine-dependent methyltransferases"/>
    <property type="match status" value="1"/>
</dbReference>
<gene>
    <name evidence="1" type="ORF">ACEZDJ_30820</name>
</gene>
<evidence type="ECO:0000313" key="2">
    <source>
        <dbReference type="Proteomes" id="UP001592528"/>
    </source>
</evidence>
<dbReference type="GO" id="GO:0032259">
    <property type="term" value="P:methylation"/>
    <property type="evidence" value="ECO:0007669"/>
    <property type="project" value="UniProtKB-KW"/>
</dbReference>
<dbReference type="InterPro" id="IPR006764">
    <property type="entry name" value="SAM_dep_MeTrfase_SAV2177_type"/>
</dbReference>
<dbReference type="GO" id="GO:0008168">
    <property type="term" value="F:methyltransferase activity"/>
    <property type="evidence" value="ECO:0007669"/>
    <property type="project" value="UniProtKB-KW"/>
</dbReference>
<comment type="caution">
    <text evidence="1">The sequence shown here is derived from an EMBL/GenBank/DDBJ whole genome shotgun (WGS) entry which is preliminary data.</text>
</comment>
<keyword evidence="2" id="KW-1185">Reference proteome</keyword>
<sequence>MDDFEWIKQHEPAGPPADLRIDVPSSARMYDYYLGGKDNFEVDRRAAEEVIRAFPAIQETTRANRAFLGRAVRFAADQGLRQFLDIGTGIPTQANTDQVAHEVAPDAAILYVDNDPIVLRHADALMAQADGRKRTRVMLGDLRRPEEILAEAQKVLDFQQPVALMLVAILHFIRDEEQPREIVRTLLDALPSGSMLILSHATGDFMPDDSLTVHRAVYDRATSPFIDRRKSKVSSFFDGLDLVDPGLVQLPWWRPNGALPQGSERASGWAGVAVKH</sequence>
<dbReference type="Proteomes" id="UP001592528">
    <property type="component" value="Unassembled WGS sequence"/>
</dbReference>
<reference evidence="1 2" key="1">
    <citation type="submission" date="2024-09" db="EMBL/GenBank/DDBJ databases">
        <authorList>
            <person name="Lee S.D."/>
        </authorList>
    </citation>
    <scope>NUCLEOTIDE SEQUENCE [LARGE SCALE GENOMIC DNA]</scope>
    <source>
        <strain evidence="1 2">N1-5</strain>
    </source>
</reference>
<dbReference type="EMBL" id="JBHEZZ010000023">
    <property type="protein sequence ID" value="MFC1405691.1"/>
    <property type="molecule type" value="Genomic_DNA"/>
</dbReference>
<name>A0ABV6UW43_9ACTN</name>
<proteinExistence type="predicted"/>
<dbReference type="RefSeq" id="WP_157624169.1">
    <property type="nucleotide sequence ID" value="NZ_JBHEZZ010000023.1"/>
</dbReference>
<accession>A0ABV6UW43</accession>
<dbReference type="Pfam" id="PF04672">
    <property type="entry name" value="Methyltransf_19"/>
    <property type="match status" value="1"/>
</dbReference>
<organism evidence="1 2">
    <name type="scientific">Streptacidiphilus cavernicola</name>
    <dbReference type="NCBI Taxonomy" id="3342716"/>
    <lineage>
        <taxon>Bacteria</taxon>
        <taxon>Bacillati</taxon>
        <taxon>Actinomycetota</taxon>
        <taxon>Actinomycetes</taxon>
        <taxon>Kitasatosporales</taxon>
        <taxon>Streptomycetaceae</taxon>
        <taxon>Streptacidiphilus</taxon>
    </lineage>
</organism>
<dbReference type="EC" id="2.1.1.-" evidence="1"/>
<dbReference type="Gene3D" id="3.40.50.150">
    <property type="entry name" value="Vaccinia Virus protein VP39"/>
    <property type="match status" value="1"/>
</dbReference>